<evidence type="ECO:0000259" key="12">
    <source>
        <dbReference type="Pfam" id="PF00082"/>
    </source>
</evidence>
<evidence type="ECO:0000313" key="15">
    <source>
        <dbReference type="Proteomes" id="UP000267003"/>
    </source>
</evidence>
<feature type="chain" id="PRO_5017304745" evidence="11">
    <location>
        <begin position="28"/>
        <end position="586"/>
    </location>
</feature>
<keyword evidence="7 10" id="KW-0720">Serine protease</keyword>
<dbReference type="Pfam" id="PF13946">
    <property type="entry name" value="DUF4214"/>
    <property type="match status" value="1"/>
</dbReference>
<feature type="active site" description="Charge relay system" evidence="9 10">
    <location>
        <position position="220"/>
    </location>
</feature>
<dbReference type="InterPro" id="IPR034176">
    <property type="entry name" value="Peptidases_S8_13"/>
</dbReference>
<feature type="signal peptide" evidence="11">
    <location>
        <begin position="1"/>
        <end position="27"/>
    </location>
</feature>
<feature type="domain" description="DUF4214" evidence="13">
    <location>
        <begin position="462"/>
        <end position="519"/>
    </location>
</feature>
<dbReference type="GO" id="GO:0005576">
    <property type="term" value="C:extracellular region"/>
    <property type="evidence" value="ECO:0007669"/>
    <property type="project" value="UniProtKB-SubCell"/>
</dbReference>
<evidence type="ECO:0000259" key="13">
    <source>
        <dbReference type="Pfam" id="PF13946"/>
    </source>
</evidence>
<dbReference type="InterPro" id="IPR036852">
    <property type="entry name" value="Peptidase_S8/S53_dom_sf"/>
</dbReference>
<dbReference type="InterPro" id="IPR025282">
    <property type="entry name" value="DUF4214"/>
</dbReference>
<evidence type="ECO:0000256" key="9">
    <source>
        <dbReference type="PIRSR" id="PIRSR615500-1"/>
    </source>
</evidence>
<dbReference type="InterPro" id="IPR050131">
    <property type="entry name" value="Peptidase_S8_subtilisin-like"/>
</dbReference>
<dbReference type="PROSITE" id="PS51892">
    <property type="entry name" value="SUBTILASE"/>
    <property type="match status" value="1"/>
</dbReference>
<keyword evidence="5 11" id="KW-0732">Signal</keyword>
<dbReference type="Gene3D" id="3.40.50.200">
    <property type="entry name" value="Peptidase S8/S53 domain"/>
    <property type="match status" value="1"/>
</dbReference>
<dbReference type="Pfam" id="PF00082">
    <property type="entry name" value="Peptidase_S8"/>
    <property type="match status" value="1"/>
</dbReference>
<keyword evidence="15" id="KW-1185">Reference proteome</keyword>
<dbReference type="InterPro" id="IPR000209">
    <property type="entry name" value="Peptidase_S8/S53_dom"/>
</dbReference>
<dbReference type="CDD" id="cd07496">
    <property type="entry name" value="Peptidases_S8_13"/>
    <property type="match status" value="1"/>
</dbReference>
<evidence type="ECO:0000256" key="8">
    <source>
        <dbReference type="ARBA" id="ARBA00023145"/>
    </source>
</evidence>
<name>A0A3A8QYW3_9BACT</name>
<comment type="caution">
    <text evidence="14">The sequence shown here is derived from an EMBL/GenBank/DDBJ whole genome shotgun (WGS) entry which is preliminary data.</text>
</comment>
<dbReference type="SUPFAM" id="SSF52743">
    <property type="entry name" value="Subtilisin-like"/>
    <property type="match status" value="1"/>
</dbReference>
<dbReference type="PANTHER" id="PTHR43806:SF11">
    <property type="entry name" value="CEREVISIN-RELATED"/>
    <property type="match status" value="1"/>
</dbReference>
<dbReference type="AlphaFoldDB" id="A0A3A8QYW3"/>
<protein>
    <submittedName>
        <fullName evidence="14">DUF4214 domain-containing protein</fullName>
    </submittedName>
</protein>
<comment type="similarity">
    <text evidence="2 10">Belongs to the peptidase S8 family.</text>
</comment>
<dbReference type="PROSITE" id="PS00138">
    <property type="entry name" value="SUBTILASE_SER"/>
    <property type="match status" value="1"/>
</dbReference>
<accession>A0A3A8QYW3</accession>
<dbReference type="InterPro" id="IPR023828">
    <property type="entry name" value="Peptidase_S8_Ser-AS"/>
</dbReference>
<dbReference type="PROSITE" id="PS00137">
    <property type="entry name" value="SUBTILASE_HIS"/>
    <property type="match status" value="1"/>
</dbReference>
<keyword evidence="8" id="KW-0865">Zymogen</keyword>
<dbReference type="PRINTS" id="PR00723">
    <property type="entry name" value="SUBTILISIN"/>
</dbReference>
<evidence type="ECO:0000256" key="4">
    <source>
        <dbReference type="ARBA" id="ARBA00022670"/>
    </source>
</evidence>
<dbReference type="InterPro" id="IPR015500">
    <property type="entry name" value="Peptidase_S8_subtilisin-rel"/>
</dbReference>
<keyword evidence="4 10" id="KW-0645">Protease</keyword>
<dbReference type="InterPro" id="IPR022398">
    <property type="entry name" value="Peptidase_S8_His-AS"/>
</dbReference>
<evidence type="ECO:0000256" key="3">
    <source>
        <dbReference type="ARBA" id="ARBA00022525"/>
    </source>
</evidence>
<feature type="active site" description="Charge relay system" evidence="9 10">
    <location>
        <position position="160"/>
    </location>
</feature>
<keyword evidence="6 10" id="KW-0378">Hydrolase</keyword>
<dbReference type="InterPro" id="IPR038255">
    <property type="entry name" value="PBS_linker_sf"/>
</dbReference>
<feature type="domain" description="Peptidase S8/S53" evidence="12">
    <location>
        <begin position="151"/>
        <end position="433"/>
    </location>
</feature>
<evidence type="ECO:0000256" key="5">
    <source>
        <dbReference type="ARBA" id="ARBA00022729"/>
    </source>
</evidence>
<proteinExistence type="inferred from homology"/>
<reference evidence="15" key="1">
    <citation type="submission" date="2018-09" db="EMBL/GenBank/DDBJ databases">
        <authorList>
            <person name="Livingstone P.G."/>
            <person name="Whitworth D.E."/>
        </authorList>
    </citation>
    <scope>NUCLEOTIDE SEQUENCE [LARGE SCALE GENOMIC DNA]</scope>
    <source>
        <strain evidence="15">AB050A</strain>
    </source>
</reference>
<evidence type="ECO:0000313" key="14">
    <source>
        <dbReference type="EMBL" id="RKH72938.1"/>
    </source>
</evidence>
<organism evidence="14 15">
    <name type="scientific">Corallococcus aberystwythensis</name>
    <dbReference type="NCBI Taxonomy" id="2316722"/>
    <lineage>
        <taxon>Bacteria</taxon>
        <taxon>Pseudomonadati</taxon>
        <taxon>Myxococcota</taxon>
        <taxon>Myxococcia</taxon>
        <taxon>Myxococcales</taxon>
        <taxon>Cystobacterineae</taxon>
        <taxon>Myxococcaceae</taxon>
        <taxon>Corallococcus</taxon>
    </lineage>
</organism>
<dbReference type="OrthoDB" id="5507533at2"/>
<dbReference type="GO" id="GO:0004252">
    <property type="term" value="F:serine-type endopeptidase activity"/>
    <property type="evidence" value="ECO:0007669"/>
    <property type="project" value="UniProtKB-UniRule"/>
</dbReference>
<evidence type="ECO:0000256" key="6">
    <source>
        <dbReference type="ARBA" id="ARBA00022801"/>
    </source>
</evidence>
<evidence type="ECO:0000256" key="7">
    <source>
        <dbReference type="ARBA" id="ARBA00022825"/>
    </source>
</evidence>
<evidence type="ECO:0000256" key="1">
    <source>
        <dbReference type="ARBA" id="ARBA00004613"/>
    </source>
</evidence>
<dbReference type="Proteomes" id="UP000267003">
    <property type="component" value="Unassembled WGS sequence"/>
</dbReference>
<evidence type="ECO:0000256" key="2">
    <source>
        <dbReference type="ARBA" id="ARBA00011073"/>
    </source>
</evidence>
<dbReference type="EMBL" id="RAWK01000019">
    <property type="protein sequence ID" value="RKH72938.1"/>
    <property type="molecule type" value="Genomic_DNA"/>
</dbReference>
<dbReference type="PANTHER" id="PTHR43806">
    <property type="entry name" value="PEPTIDASE S8"/>
    <property type="match status" value="1"/>
</dbReference>
<dbReference type="GO" id="GO:0006508">
    <property type="term" value="P:proteolysis"/>
    <property type="evidence" value="ECO:0007669"/>
    <property type="project" value="UniProtKB-KW"/>
</dbReference>
<gene>
    <name evidence="14" type="ORF">D7W81_04945</name>
</gene>
<sequence length="586" mass="61046">MTMHSSIHSRARGLVALLALSPLIAFGASDTDRIIVRYRDQAAARKTTAGARVASRRVTDAAHQRGLNASPLRTDGRGAQVWAVDRKMTYEEALALTKQIAAADPEVEYAEPDLIMRPTLVPNDPYYPFQPDLHPITPGINAPAAWDRTSGTGVVVAVADTGYRPHADLAANLLGGYDFVSLWPFGASVFPNDGDGRDSDARDPGDWCVSDPNHQTSSWHGTHVAGTIGAVTNNGVGVAGIAHGARILPVRVLGMCGGYSSDIADGISWAAGLPISGVPNNVTPARVINLSLGGPGSCLYTYANAISAARSKGAVVVVSAGNSNGDAANAMPANCPGVVAVASVNASGTRSSFSNYGPTVALAAPGETILSTYNTGTTTPVGDAYAYSSGTSMSAPHVAGVAALMLSANPSLAVDAVTSLLRSSSRAFPGDCTGCGIGLVDAGAAVNAAIAYGAANRIDESTFFVQQLYFDVLRRKPDSGGLAFYMGLLNACNGNPACLASTRVNIALGLFQSQESQALYPDLNPATSPNYNDAFVTRIYQCFLQRNFDPDGGVTWYSYLNGTNDYAGVMTAFITSPEYRKRFGNP</sequence>
<dbReference type="Gene3D" id="1.10.3130.20">
    <property type="entry name" value="Phycobilisome linker domain"/>
    <property type="match status" value="1"/>
</dbReference>
<dbReference type="FunFam" id="3.40.50.200:FF:000022">
    <property type="entry name" value="Extracellular protease"/>
    <property type="match status" value="1"/>
</dbReference>
<evidence type="ECO:0000256" key="11">
    <source>
        <dbReference type="SAM" id="SignalP"/>
    </source>
</evidence>
<feature type="active site" description="Charge relay system" evidence="9 10">
    <location>
        <position position="392"/>
    </location>
</feature>
<keyword evidence="3" id="KW-0964">Secreted</keyword>
<comment type="subcellular location">
    <subcellularLocation>
        <location evidence="1">Secreted</location>
    </subcellularLocation>
</comment>
<evidence type="ECO:0000256" key="10">
    <source>
        <dbReference type="PROSITE-ProRule" id="PRU01240"/>
    </source>
</evidence>